<gene>
    <name evidence="2" type="ORF">D7322_20385</name>
</gene>
<name>A0A420VU68_9SPHI</name>
<dbReference type="InterPro" id="IPR029068">
    <property type="entry name" value="Glyas_Bleomycin-R_OHBP_Dase"/>
</dbReference>
<feature type="domain" description="VOC" evidence="1">
    <location>
        <begin position="2"/>
        <end position="121"/>
    </location>
</feature>
<dbReference type="Gene3D" id="3.10.180.10">
    <property type="entry name" value="2,3-Dihydroxybiphenyl 1,2-Dioxygenase, domain 1"/>
    <property type="match status" value="1"/>
</dbReference>
<keyword evidence="3" id="KW-1185">Reference proteome</keyword>
<reference evidence="2 3" key="1">
    <citation type="submission" date="2018-10" db="EMBL/GenBank/DDBJ databases">
        <title>Sphingobacterium sp. M05W1-28.</title>
        <authorList>
            <person name="Cai H."/>
        </authorList>
    </citation>
    <scope>NUCLEOTIDE SEQUENCE [LARGE SCALE GENOMIC DNA]</scope>
    <source>
        <strain evidence="2 3">M05W1-28</strain>
    </source>
</reference>
<evidence type="ECO:0000313" key="2">
    <source>
        <dbReference type="EMBL" id="RKO69759.1"/>
    </source>
</evidence>
<evidence type="ECO:0000313" key="3">
    <source>
        <dbReference type="Proteomes" id="UP000282423"/>
    </source>
</evidence>
<dbReference type="RefSeq" id="WP_121126207.1">
    <property type="nucleotide sequence ID" value="NZ_RBWS01000017.1"/>
</dbReference>
<dbReference type="SUPFAM" id="SSF54593">
    <property type="entry name" value="Glyoxalase/Bleomycin resistance protein/Dihydroxybiphenyl dioxygenase"/>
    <property type="match status" value="1"/>
</dbReference>
<evidence type="ECO:0000259" key="1">
    <source>
        <dbReference type="PROSITE" id="PS51819"/>
    </source>
</evidence>
<dbReference type="EMBL" id="RBWS01000017">
    <property type="protein sequence ID" value="RKO69759.1"/>
    <property type="molecule type" value="Genomic_DNA"/>
</dbReference>
<dbReference type="PROSITE" id="PS51819">
    <property type="entry name" value="VOC"/>
    <property type="match status" value="1"/>
</dbReference>
<proteinExistence type="predicted"/>
<organism evidence="2 3">
    <name type="scientific">Sphingobacterium puteale</name>
    <dbReference type="NCBI Taxonomy" id="2420510"/>
    <lineage>
        <taxon>Bacteria</taxon>
        <taxon>Pseudomonadati</taxon>
        <taxon>Bacteroidota</taxon>
        <taxon>Sphingobacteriia</taxon>
        <taxon>Sphingobacteriales</taxon>
        <taxon>Sphingobacteriaceae</taxon>
        <taxon>Sphingobacterium</taxon>
    </lineage>
</organism>
<dbReference type="AlphaFoldDB" id="A0A420VU68"/>
<protein>
    <submittedName>
        <fullName evidence="2">VOC family protein</fullName>
    </submittedName>
</protein>
<dbReference type="OrthoDB" id="9796521at2"/>
<dbReference type="InterPro" id="IPR004360">
    <property type="entry name" value="Glyas_Fos-R_dOase_dom"/>
</dbReference>
<accession>A0A420VU68</accession>
<dbReference type="Pfam" id="PF00903">
    <property type="entry name" value="Glyoxalase"/>
    <property type="match status" value="1"/>
</dbReference>
<dbReference type="Proteomes" id="UP000282423">
    <property type="component" value="Unassembled WGS sequence"/>
</dbReference>
<dbReference type="InterPro" id="IPR037523">
    <property type="entry name" value="VOC_core"/>
</dbReference>
<sequence length="131" mass="14865">MKFQSNRIITSDIRRSVAFYEKALAVDAHWFTADFAELSINAFTLAIGSTQTLQLFGDDLPIHSDKSAIIMEFRVSDVDEEYLRIKDITEKIIQKPTTMPWGNRSLLFCDPDGNLLNFFTPVSPAAIQKFS</sequence>
<comment type="caution">
    <text evidence="2">The sequence shown here is derived from an EMBL/GenBank/DDBJ whole genome shotgun (WGS) entry which is preliminary data.</text>
</comment>